<evidence type="ECO:0000313" key="2">
    <source>
        <dbReference type="EMBL" id="GJD98792.1"/>
    </source>
</evidence>
<comment type="caution">
    <text evidence="2">The sequence shown here is derived from an EMBL/GenBank/DDBJ whole genome shotgun (WGS) entry which is preliminary data.</text>
</comment>
<dbReference type="EMBL" id="BPQQ01000008">
    <property type="protein sequence ID" value="GJD98792.1"/>
    <property type="molecule type" value="Genomic_DNA"/>
</dbReference>
<name>A0ABQ4S9I1_9HYPH</name>
<keyword evidence="3" id="KW-1185">Reference proteome</keyword>
<evidence type="ECO:0000313" key="3">
    <source>
        <dbReference type="Proteomes" id="UP001055153"/>
    </source>
</evidence>
<feature type="transmembrane region" description="Helical" evidence="1">
    <location>
        <begin position="7"/>
        <end position="25"/>
    </location>
</feature>
<gene>
    <name evidence="2" type="ORF">GMJLKIPL_0703</name>
</gene>
<reference evidence="2" key="2">
    <citation type="submission" date="2021-08" db="EMBL/GenBank/DDBJ databases">
        <authorList>
            <person name="Tani A."/>
            <person name="Ola A."/>
            <person name="Ogura Y."/>
            <person name="Katsura K."/>
            <person name="Hayashi T."/>
        </authorList>
    </citation>
    <scope>NUCLEOTIDE SEQUENCE</scope>
    <source>
        <strain evidence="2">DSM 17168</strain>
    </source>
</reference>
<organism evidence="2 3">
    <name type="scientific">Methylobacterium isbiliense</name>
    <dbReference type="NCBI Taxonomy" id="315478"/>
    <lineage>
        <taxon>Bacteria</taxon>
        <taxon>Pseudomonadati</taxon>
        <taxon>Pseudomonadota</taxon>
        <taxon>Alphaproteobacteria</taxon>
        <taxon>Hyphomicrobiales</taxon>
        <taxon>Methylobacteriaceae</taxon>
        <taxon>Methylobacterium</taxon>
    </lineage>
</organism>
<sequence>MVSPLQIRRLIAAAFALGLVLAPVVNPLLP</sequence>
<protein>
    <submittedName>
        <fullName evidence="2">Uncharacterized protein</fullName>
    </submittedName>
</protein>
<keyword evidence="1" id="KW-0812">Transmembrane</keyword>
<reference evidence="2" key="1">
    <citation type="journal article" date="2021" name="Front. Microbiol.">
        <title>Comprehensive Comparative Genomics and Phenotyping of Methylobacterium Species.</title>
        <authorList>
            <person name="Alessa O."/>
            <person name="Ogura Y."/>
            <person name="Fujitani Y."/>
            <person name="Takami H."/>
            <person name="Hayashi T."/>
            <person name="Sahin N."/>
            <person name="Tani A."/>
        </authorList>
    </citation>
    <scope>NUCLEOTIDE SEQUENCE</scope>
    <source>
        <strain evidence="2">DSM 17168</strain>
    </source>
</reference>
<dbReference type="Proteomes" id="UP001055153">
    <property type="component" value="Unassembled WGS sequence"/>
</dbReference>
<accession>A0ABQ4S9I1</accession>
<keyword evidence="1" id="KW-1133">Transmembrane helix</keyword>
<proteinExistence type="predicted"/>
<keyword evidence="1" id="KW-0472">Membrane</keyword>
<evidence type="ECO:0000256" key="1">
    <source>
        <dbReference type="SAM" id="Phobius"/>
    </source>
</evidence>